<name>A0A848CQD3_ANEAE</name>
<evidence type="ECO:0000256" key="1">
    <source>
        <dbReference type="ARBA" id="ARBA00004651"/>
    </source>
</evidence>
<comment type="subcellular location">
    <subcellularLocation>
        <location evidence="1">Cell membrane</location>
        <topology evidence="1">Multi-pass membrane protein</topology>
    </subcellularLocation>
</comment>
<proteinExistence type="inferred from homology"/>
<dbReference type="Proteomes" id="UP000561326">
    <property type="component" value="Unassembled WGS sequence"/>
</dbReference>
<dbReference type="PANTHER" id="PTHR33452:SF10">
    <property type="entry name" value="OXIDOREDUCTASE MHQP-RELATED"/>
    <property type="match status" value="1"/>
</dbReference>
<evidence type="ECO:0000256" key="6">
    <source>
        <dbReference type="ARBA" id="ARBA00023136"/>
    </source>
</evidence>
<evidence type="ECO:0000313" key="8">
    <source>
        <dbReference type="EMBL" id="NME97398.1"/>
    </source>
</evidence>
<feature type="transmembrane region" description="Helical" evidence="7">
    <location>
        <begin position="64"/>
        <end position="88"/>
    </location>
</feature>
<dbReference type="AlphaFoldDB" id="A0A848CQD3"/>
<evidence type="ECO:0000256" key="4">
    <source>
        <dbReference type="ARBA" id="ARBA00022692"/>
    </source>
</evidence>
<dbReference type="EMBL" id="JABAGO010000003">
    <property type="protein sequence ID" value="NME97398.1"/>
    <property type="molecule type" value="Genomic_DNA"/>
</dbReference>
<dbReference type="RefSeq" id="WP_168974552.1">
    <property type="nucleotide sequence ID" value="NZ_CAMJCG010000122.1"/>
</dbReference>
<dbReference type="GO" id="GO:0005886">
    <property type="term" value="C:plasma membrane"/>
    <property type="evidence" value="ECO:0007669"/>
    <property type="project" value="UniProtKB-SubCell"/>
</dbReference>
<keyword evidence="5 7" id="KW-1133">Transmembrane helix</keyword>
<keyword evidence="3" id="KW-1003">Cell membrane</keyword>
<accession>A0A848CQD3</accession>
<evidence type="ECO:0000256" key="2">
    <source>
        <dbReference type="ARBA" id="ARBA00006679"/>
    </source>
</evidence>
<comment type="similarity">
    <text evidence="2">Belongs to the DoxX family.</text>
</comment>
<gene>
    <name evidence="8" type="ORF">HF838_03905</name>
</gene>
<evidence type="ECO:0000313" key="9">
    <source>
        <dbReference type="Proteomes" id="UP000561326"/>
    </source>
</evidence>
<comment type="caution">
    <text evidence="8">The sequence shown here is derived from an EMBL/GenBank/DDBJ whole genome shotgun (WGS) entry which is preliminary data.</text>
</comment>
<keyword evidence="4 7" id="KW-0812">Transmembrane</keyword>
<protein>
    <submittedName>
        <fullName evidence="8">DoxX family protein</fullName>
    </submittedName>
</protein>
<evidence type="ECO:0000256" key="3">
    <source>
        <dbReference type="ARBA" id="ARBA00022475"/>
    </source>
</evidence>
<sequence>MSTGLLIIRLVIGLTFMGHGAQKLFGWFGGHGLKGTAGWLESIGVKPGVLMAFLAGAGELVGGLLFAAGFLTPVGALFIVVTMLVAIFTVHGKNGYWVTESGFEYNAILIAVAIGVALTGPGSYALDAIVFG</sequence>
<feature type="transmembrane region" description="Helical" evidence="7">
    <location>
        <begin position="108"/>
        <end position="131"/>
    </location>
</feature>
<evidence type="ECO:0000256" key="5">
    <source>
        <dbReference type="ARBA" id="ARBA00022989"/>
    </source>
</evidence>
<dbReference type="Pfam" id="PF07681">
    <property type="entry name" value="DoxX"/>
    <property type="match status" value="1"/>
</dbReference>
<dbReference type="InterPro" id="IPR051907">
    <property type="entry name" value="DoxX-like_oxidoreductase"/>
</dbReference>
<evidence type="ECO:0000256" key="7">
    <source>
        <dbReference type="SAM" id="Phobius"/>
    </source>
</evidence>
<dbReference type="InterPro" id="IPR032808">
    <property type="entry name" value="DoxX"/>
</dbReference>
<reference evidence="8 9" key="1">
    <citation type="submission" date="2020-04" db="EMBL/GenBank/DDBJ databases">
        <authorList>
            <person name="Hitch T.C.A."/>
            <person name="Wylensek D."/>
            <person name="Clavel T."/>
        </authorList>
    </citation>
    <scope>NUCLEOTIDE SEQUENCE [LARGE SCALE GENOMIC DNA]</scope>
    <source>
        <strain evidence="8 9">WB01_D5_05</strain>
    </source>
</reference>
<dbReference type="PANTHER" id="PTHR33452">
    <property type="entry name" value="OXIDOREDUCTASE CATD-RELATED"/>
    <property type="match status" value="1"/>
</dbReference>
<organism evidence="8 9">
    <name type="scientific">Aneurinibacillus aneurinilyticus</name>
    <name type="common">Bacillus aneurinolyticus</name>
    <dbReference type="NCBI Taxonomy" id="1391"/>
    <lineage>
        <taxon>Bacteria</taxon>
        <taxon>Bacillati</taxon>
        <taxon>Bacillota</taxon>
        <taxon>Bacilli</taxon>
        <taxon>Bacillales</taxon>
        <taxon>Paenibacillaceae</taxon>
        <taxon>Aneurinibacillus group</taxon>
        <taxon>Aneurinibacillus</taxon>
    </lineage>
</organism>
<keyword evidence="6 7" id="KW-0472">Membrane</keyword>